<keyword evidence="5" id="KW-1185">Reference proteome</keyword>
<dbReference type="InterPro" id="IPR007110">
    <property type="entry name" value="Ig-like_dom"/>
</dbReference>
<evidence type="ECO:0000256" key="1">
    <source>
        <dbReference type="ARBA" id="ARBA00023319"/>
    </source>
</evidence>
<keyword evidence="1" id="KW-0393">Immunoglobulin domain</keyword>
<dbReference type="Proteomes" id="UP001346869">
    <property type="component" value="Unassembled WGS sequence"/>
</dbReference>
<sequence length="135" mass="15224">MTRLTGATLLLLVTLSVLAAQDKVPIEVRYKEATLTTARGSSVQLSCEAVYDFEQCRQLHVVWVRDGKKRVELTDPRRFFTTVSETVSEDGTRRRQVLTEILEVIPEDAGQFQCQAKCEDGEMAMGLFIWINVNG</sequence>
<reference evidence="4 5" key="2">
    <citation type="journal article" date="2023" name="Mol. Biol. Evol.">
        <title>Genomics of Secondarily Temperate Adaptation in the Only Non-Antarctic Icefish.</title>
        <authorList>
            <person name="Rivera-Colon A.G."/>
            <person name="Rayamajhi N."/>
            <person name="Minhas B.F."/>
            <person name="Madrigal G."/>
            <person name="Bilyk K.T."/>
            <person name="Yoon V."/>
            <person name="Hune M."/>
            <person name="Gregory S."/>
            <person name="Cheng C.H.C."/>
            <person name="Catchen J.M."/>
        </authorList>
    </citation>
    <scope>NUCLEOTIDE SEQUENCE [LARGE SCALE GENOMIC DNA]</scope>
    <source>
        <strain evidence="4">JMC-PN-2008</strain>
    </source>
</reference>
<accession>A0AAN7XJ85</accession>
<evidence type="ECO:0000259" key="3">
    <source>
        <dbReference type="PROSITE" id="PS50835"/>
    </source>
</evidence>
<keyword evidence="2" id="KW-0732">Signal</keyword>
<organism evidence="4 5">
    <name type="scientific">Eleginops maclovinus</name>
    <name type="common">Patagonian blennie</name>
    <name type="synonym">Eleginus maclovinus</name>
    <dbReference type="NCBI Taxonomy" id="56733"/>
    <lineage>
        <taxon>Eukaryota</taxon>
        <taxon>Metazoa</taxon>
        <taxon>Chordata</taxon>
        <taxon>Craniata</taxon>
        <taxon>Vertebrata</taxon>
        <taxon>Euteleostomi</taxon>
        <taxon>Actinopterygii</taxon>
        <taxon>Neopterygii</taxon>
        <taxon>Teleostei</taxon>
        <taxon>Neoteleostei</taxon>
        <taxon>Acanthomorphata</taxon>
        <taxon>Eupercaria</taxon>
        <taxon>Perciformes</taxon>
        <taxon>Notothenioidei</taxon>
        <taxon>Eleginopidae</taxon>
        <taxon>Eleginops</taxon>
    </lineage>
</organism>
<dbReference type="CDD" id="cd00096">
    <property type="entry name" value="Ig"/>
    <property type="match status" value="1"/>
</dbReference>
<gene>
    <name evidence="4" type="ORF">PBY51_017161</name>
</gene>
<evidence type="ECO:0000256" key="2">
    <source>
        <dbReference type="SAM" id="SignalP"/>
    </source>
</evidence>
<dbReference type="Gene3D" id="2.60.40.10">
    <property type="entry name" value="Immunoglobulins"/>
    <property type="match status" value="1"/>
</dbReference>
<feature type="chain" id="PRO_5042836069" description="Ig-like domain-containing protein" evidence="2">
    <location>
        <begin position="20"/>
        <end position="135"/>
    </location>
</feature>
<evidence type="ECO:0000313" key="4">
    <source>
        <dbReference type="EMBL" id="KAK5861705.1"/>
    </source>
</evidence>
<evidence type="ECO:0000313" key="5">
    <source>
        <dbReference type="Proteomes" id="UP001346869"/>
    </source>
</evidence>
<dbReference type="Pfam" id="PF00047">
    <property type="entry name" value="ig"/>
    <property type="match status" value="1"/>
</dbReference>
<comment type="caution">
    <text evidence="4">The sequence shown here is derived from an EMBL/GenBank/DDBJ whole genome shotgun (WGS) entry which is preliminary data.</text>
</comment>
<reference evidence="4 5" key="1">
    <citation type="journal article" date="2023" name="Genes (Basel)">
        <title>Chromosome-Level Genome Assembly and Circadian Gene Repertoire of the Patagonia Blennie Eleginops maclovinus-The Closest Ancestral Proxy of Antarctic Cryonotothenioids.</title>
        <authorList>
            <person name="Cheng C.C."/>
            <person name="Rivera-Colon A.G."/>
            <person name="Minhas B.F."/>
            <person name="Wilson L."/>
            <person name="Rayamajhi N."/>
            <person name="Vargas-Chacoff L."/>
            <person name="Catchen J.M."/>
        </authorList>
    </citation>
    <scope>NUCLEOTIDE SEQUENCE [LARGE SCALE GENOMIC DNA]</scope>
    <source>
        <strain evidence="4">JMC-PN-2008</strain>
    </source>
</reference>
<dbReference type="InterPro" id="IPR013151">
    <property type="entry name" value="Immunoglobulin_dom"/>
</dbReference>
<dbReference type="PROSITE" id="PS50835">
    <property type="entry name" value="IG_LIKE"/>
    <property type="match status" value="1"/>
</dbReference>
<dbReference type="InterPro" id="IPR036179">
    <property type="entry name" value="Ig-like_dom_sf"/>
</dbReference>
<dbReference type="EMBL" id="JAUZQC010000012">
    <property type="protein sequence ID" value="KAK5861705.1"/>
    <property type="molecule type" value="Genomic_DNA"/>
</dbReference>
<feature type="domain" description="Ig-like" evidence="3">
    <location>
        <begin position="25"/>
        <end position="124"/>
    </location>
</feature>
<proteinExistence type="predicted"/>
<dbReference type="AlphaFoldDB" id="A0AAN7XJ85"/>
<feature type="signal peptide" evidence="2">
    <location>
        <begin position="1"/>
        <end position="19"/>
    </location>
</feature>
<name>A0AAN7XJ85_ELEMC</name>
<dbReference type="InterPro" id="IPR013783">
    <property type="entry name" value="Ig-like_fold"/>
</dbReference>
<protein>
    <recommendedName>
        <fullName evidence="3">Ig-like domain-containing protein</fullName>
    </recommendedName>
</protein>
<dbReference type="SUPFAM" id="SSF48726">
    <property type="entry name" value="Immunoglobulin"/>
    <property type="match status" value="1"/>
</dbReference>